<dbReference type="RefSeq" id="WP_272104389.1">
    <property type="nucleotide sequence ID" value="NZ_JAQNDK010000007.1"/>
</dbReference>
<comment type="caution">
    <text evidence="1">The sequence shown here is derived from an EMBL/GenBank/DDBJ whole genome shotgun (WGS) entry which is preliminary data.</text>
</comment>
<sequence>MLAGLLLLAGCGHPASRDECEAIFRRSAEIELRAQNVVDPKIVEERTAAVRDARGKELIDRCVGRRITDAAMVCVRQATTPEQVDKCLE</sequence>
<dbReference type="EMBL" id="JAQNDK010000007">
    <property type="protein sequence ID" value="MDC0685860.1"/>
    <property type="molecule type" value="Genomic_DNA"/>
</dbReference>
<reference evidence="1 2" key="1">
    <citation type="submission" date="2023-01" db="EMBL/GenBank/DDBJ databases">
        <title>Minimal conservation of predation-associated metabolite biosynthetic gene clusters underscores biosynthetic potential of Myxococcota including descriptions for ten novel species: Archangium lansinium sp. nov., Myxococcus landrumus sp. nov., Nannocystis bai.</title>
        <authorList>
            <person name="Ahearne A."/>
            <person name="Stevens C."/>
            <person name="Dowd S."/>
        </authorList>
    </citation>
    <scope>NUCLEOTIDE SEQUENCE [LARGE SCALE GENOMIC DNA]</scope>
    <source>
        <strain evidence="1 2">WIWO2</strain>
    </source>
</reference>
<evidence type="ECO:0008006" key="3">
    <source>
        <dbReference type="Google" id="ProtNLM"/>
    </source>
</evidence>
<proteinExistence type="predicted"/>
<keyword evidence="2" id="KW-1185">Reference proteome</keyword>
<evidence type="ECO:0000313" key="1">
    <source>
        <dbReference type="EMBL" id="MDC0685860.1"/>
    </source>
</evidence>
<accession>A0ABT5CHE1</accession>
<organism evidence="1 2">
    <name type="scientific">Sorangium atrum</name>
    <dbReference type="NCBI Taxonomy" id="2995308"/>
    <lineage>
        <taxon>Bacteria</taxon>
        <taxon>Pseudomonadati</taxon>
        <taxon>Myxococcota</taxon>
        <taxon>Polyangia</taxon>
        <taxon>Polyangiales</taxon>
        <taxon>Polyangiaceae</taxon>
        <taxon>Sorangium</taxon>
    </lineage>
</organism>
<evidence type="ECO:0000313" key="2">
    <source>
        <dbReference type="Proteomes" id="UP001217485"/>
    </source>
</evidence>
<gene>
    <name evidence="1" type="ORF">POL72_49610</name>
</gene>
<protein>
    <recommendedName>
        <fullName evidence="3">Lipoprotein</fullName>
    </recommendedName>
</protein>
<dbReference type="Proteomes" id="UP001217485">
    <property type="component" value="Unassembled WGS sequence"/>
</dbReference>
<name>A0ABT5CHE1_9BACT</name>